<proteinExistence type="predicted"/>
<comment type="caution">
    <text evidence="1">The sequence shown here is derived from an EMBL/GenBank/DDBJ whole genome shotgun (WGS) entry which is preliminary data.</text>
</comment>
<dbReference type="EMBL" id="MHJL01000028">
    <property type="protein sequence ID" value="OGY67236.1"/>
    <property type="molecule type" value="Genomic_DNA"/>
</dbReference>
<dbReference type="Proteomes" id="UP000177690">
    <property type="component" value="Unassembled WGS sequence"/>
</dbReference>
<dbReference type="InterPro" id="IPR038116">
    <property type="entry name" value="TrpR-like_sf"/>
</dbReference>
<dbReference type="AlphaFoldDB" id="A0A1G1ZSX9"/>
<dbReference type="GO" id="GO:0043565">
    <property type="term" value="F:sequence-specific DNA binding"/>
    <property type="evidence" value="ECO:0007669"/>
    <property type="project" value="InterPro"/>
</dbReference>
<dbReference type="SUPFAM" id="SSF48295">
    <property type="entry name" value="TrpR-like"/>
    <property type="match status" value="1"/>
</dbReference>
<sequence>MPKISRNKLEVKVYESILNHLVGTLAFLAKKEEINDLLDGLFTRTERLMLAKRLAIAALLEQAVSYKEISKLLKVSSVTIGFVKNGIMKNNNNYDSLIKTIQKLKL</sequence>
<gene>
    <name evidence="1" type="ORF">A3I24_02320</name>
</gene>
<name>A0A1G1ZSX9_9BACT</name>
<dbReference type="Gene3D" id="1.10.1270.10">
    <property type="entry name" value="TrpR-like"/>
    <property type="match status" value="1"/>
</dbReference>
<accession>A0A1G1ZSX9</accession>
<evidence type="ECO:0000313" key="1">
    <source>
        <dbReference type="EMBL" id="OGY67236.1"/>
    </source>
</evidence>
<dbReference type="Pfam" id="PF01371">
    <property type="entry name" value="Trp_repressor"/>
    <property type="match status" value="1"/>
</dbReference>
<organism evidence="1 2">
    <name type="scientific">Candidatus Harrisonbacteria bacterium RIFCSPLOWO2_02_FULL_41_13b</name>
    <dbReference type="NCBI Taxonomy" id="1798409"/>
    <lineage>
        <taxon>Bacteria</taxon>
        <taxon>Candidatus Harrisoniibacteriota</taxon>
    </lineage>
</organism>
<dbReference type="PANTHER" id="PTHR40080">
    <property type="entry name" value="LMO1763 PROTEIN"/>
    <property type="match status" value="1"/>
</dbReference>
<dbReference type="GO" id="GO:0003700">
    <property type="term" value="F:DNA-binding transcription factor activity"/>
    <property type="evidence" value="ECO:0007669"/>
    <property type="project" value="InterPro"/>
</dbReference>
<dbReference type="PANTHER" id="PTHR40080:SF1">
    <property type="entry name" value="TRPR-LIKE PROTEIN YERC_YECD"/>
    <property type="match status" value="1"/>
</dbReference>
<reference evidence="1 2" key="1">
    <citation type="journal article" date="2016" name="Nat. Commun.">
        <title>Thousands of microbial genomes shed light on interconnected biogeochemical processes in an aquifer system.</title>
        <authorList>
            <person name="Anantharaman K."/>
            <person name="Brown C.T."/>
            <person name="Hug L.A."/>
            <person name="Sharon I."/>
            <person name="Castelle C.J."/>
            <person name="Probst A.J."/>
            <person name="Thomas B.C."/>
            <person name="Singh A."/>
            <person name="Wilkins M.J."/>
            <person name="Karaoz U."/>
            <person name="Brodie E.L."/>
            <person name="Williams K.H."/>
            <person name="Hubbard S.S."/>
            <person name="Banfield J.F."/>
        </authorList>
    </citation>
    <scope>NUCLEOTIDE SEQUENCE [LARGE SCALE GENOMIC DNA]</scope>
</reference>
<dbReference type="InterPro" id="IPR013368">
    <property type="entry name" value="YecD_YerC"/>
</dbReference>
<dbReference type="InterPro" id="IPR010921">
    <property type="entry name" value="Trp_repressor/repl_initiator"/>
</dbReference>
<evidence type="ECO:0000313" key="2">
    <source>
        <dbReference type="Proteomes" id="UP000177690"/>
    </source>
</evidence>
<dbReference type="STRING" id="1798409.A3I24_02320"/>
<protein>
    <submittedName>
        <fullName evidence="1">Uncharacterized protein</fullName>
    </submittedName>
</protein>
<dbReference type="InterPro" id="IPR000831">
    <property type="entry name" value="Trp_repress"/>
</dbReference>